<evidence type="ECO:0000313" key="7">
    <source>
        <dbReference type="EMBL" id="CAB4731528.1"/>
    </source>
</evidence>
<feature type="transmembrane region" description="Helical" evidence="6">
    <location>
        <begin position="130"/>
        <end position="148"/>
    </location>
</feature>
<dbReference type="Pfam" id="PF00230">
    <property type="entry name" value="MIP"/>
    <property type="match status" value="1"/>
</dbReference>
<feature type="transmembrane region" description="Helical" evidence="6">
    <location>
        <begin position="155"/>
        <end position="177"/>
    </location>
</feature>
<evidence type="ECO:0000256" key="6">
    <source>
        <dbReference type="SAM" id="Phobius"/>
    </source>
</evidence>
<dbReference type="InterPro" id="IPR000425">
    <property type="entry name" value="MIP"/>
</dbReference>
<name>A0A6J7H9D9_9ZZZZ</name>
<dbReference type="GO" id="GO:0016020">
    <property type="term" value="C:membrane"/>
    <property type="evidence" value="ECO:0007669"/>
    <property type="project" value="UniProtKB-SubCell"/>
</dbReference>
<protein>
    <submittedName>
        <fullName evidence="8">Unannotated protein</fullName>
    </submittedName>
</protein>
<keyword evidence="3 6" id="KW-0812">Transmembrane</keyword>
<evidence type="ECO:0000313" key="9">
    <source>
        <dbReference type="EMBL" id="CAB4989935.1"/>
    </source>
</evidence>
<evidence type="ECO:0000256" key="3">
    <source>
        <dbReference type="ARBA" id="ARBA00022692"/>
    </source>
</evidence>
<reference evidence="8" key="1">
    <citation type="submission" date="2020-05" db="EMBL/GenBank/DDBJ databases">
        <authorList>
            <person name="Chiriac C."/>
            <person name="Salcher M."/>
            <person name="Ghai R."/>
            <person name="Kavagutti S V."/>
        </authorList>
    </citation>
    <scope>NUCLEOTIDE SEQUENCE</scope>
</reference>
<feature type="transmembrane region" description="Helical" evidence="6">
    <location>
        <begin position="197"/>
        <end position="221"/>
    </location>
</feature>
<dbReference type="EMBL" id="CAFBMM010000113">
    <property type="protein sequence ID" value="CAB4917611.1"/>
    <property type="molecule type" value="Genomic_DNA"/>
</dbReference>
<dbReference type="EMBL" id="CAFBOF010000070">
    <property type="protein sequence ID" value="CAB4989935.1"/>
    <property type="molecule type" value="Genomic_DNA"/>
</dbReference>
<proteinExistence type="predicted"/>
<feature type="transmembrane region" description="Helical" evidence="6">
    <location>
        <begin position="12"/>
        <end position="33"/>
    </location>
</feature>
<evidence type="ECO:0000313" key="8">
    <source>
        <dbReference type="EMBL" id="CAB4917611.1"/>
    </source>
</evidence>
<keyword evidence="4 6" id="KW-1133">Transmembrane helix</keyword>
<keyword evidence="2" id="KW-0813">Transport</keyword>
<dbReference type="PRINTS" id="PR00783">
    <property type="entry name" value="MINTRINSICP"/>
</dbReference>
<organism evidence="8">
    <name type="scientific">freshwater metagenome</name>
    <dbReference type="NCBI Taxonomy" id="449393"/>
    <lineage>
        <taxon>unclassified sequences</taxon>
        <taxon>metagenomes</taxon>
        <taxon>ecological metagenomes</taxon>
    </lineage>
</organism>
<evidence type="ECO:0000313" key="10">
    <source>
        <dbReference type="EMBL" id="CAB5026282.1"/>
    </source>
</evidence>
<dbReference type="Gene3D" id="1.20.1080.10">
    <property type="entry name" value="Glycerol uptake facilitator protein"/>
    <property type="match status" value="1"/>
</dbReference>
<evidence type="ECO:0000256" key="4">
    <source>
        <dbReference type="ARBA" id="ARBA00022989"/>
    </source>
</evidence>
<feature type="transmembrane region" description="Helical" evidence="6">
    <location>
        <begin position="45"/>
        <end position="69"/>
    </location>
</feature>
<keyword evidence="5 6" id="KW-0472">Membrane</keyword>
<sequence length="229" mass="23641">MSHDHVPLGRRLIGEVVGTALLLIAVVGSGIMAQKLSPNDVGLQLLENAFATGVALVAIILAIGPVSGAHLNPVVTGADRYFGGITTRAAVAYCGAQTLGALVGVMIANLMFDYSALELSTKVRTGSNLFLSEIVATVGLLLVIFAISRSGRSRYAAFAVGAYIAGAYFFTSSTSFANPAVTVGRMFSDTFAGIDPSSVPAFIGAQLLGMVLAVGLVVVLYPHKHPEEA</sequence>
<feature type="transmembrane region" description="Helical" evidence="6">
    <location>
        <begin position="90"/>
        <end position="110"/>
    </location>
</feature>
<dbReference type="EMBL" id="CAEZYK010000091">
    <property type="protein sequence ID" value="CAB4731528.1"/>
    <property type="molecule type" value="Genomic_DNA"/>
</dbReference>
<dbReference type="InterPro" id="IPR023271">
    <property type="entry name" value="Aquaporin-like"/>
</dbReference>
<gene>
    <name evidence="7" type="ORF">UFOPK2683_01314</name>
    <name evidence="8" type="ORF">UFOPK3605_01494</name>
    <name evidence="9" type="ORF">UFOPK3897_01670</name>
    <name evidence="10" type="ORF">UFOPK4121_00978</name>
</gene>
<dbReference type="SUPFAM" id="SSF81338">
    <property type="entry name" value="Aquaporin-like"/>
    <property type="match status" value="1"/>
</dbReference>
<evidence type="ECO:0000256" key="1">
    <source>
        <dbReference type="ARBA" id="ARBA00004141"/>
    </source>
</evidence>
<evidence type="ECO:0000256" key="2">
    <source>
        <dbReference type="ARBA" id="ARBA00022448"/>
    </source>
</evidence>
<dbReference type="EMBL" id="CAFBPQ010000028">
    <property type="protein sequence ID" value="CAB5026282.1"/>
    <property type="molecule type" value="Genomic_DNA"/>
</dbReference>
<dbReference type="InterPro" id="IPR034294">
    <property type="entry name" value="Aquaporin_transptr"/>
</dbReference>
<dbReference type="GO" id="GO:0015267">
    <property type="term" value="F:channel activity"/>
    <property type="evidence" value="ECO:0007669"/>
    <property type="project" value="InterPro"/>
</dbReference>
<comment type="subcellular location">
    <subcellularLocation>
        <location evidence="1">Membrane</location>
        <topology evidence="1">Multi-pass membrane protein</topology>
    </subcellularLocation>
</comment>
<dbReference type="AlphaFoldDB" id="A0A6J7H9D9"/>
<dbReference type="PANTHER" id="PTHR45724">
    <property type="entry name" value="AQUAPORIN NIP2-1"/>
    <property type="match status" value="1"/>
</dbReference>
<evidence type="ECO:0000256" key="5">
    <source>
        <dbReference type="ARBA" id="ARBA00023136"/>
    </source>
</evidence>
<accession>A0A6J7H9D9</accession>
<dbReference type="PANTHER" id="PTHR45724:SF13">
    <property type="entry name" value="AQUAPORIN NIP1-1-RELATED"/>
    <property type="match status" value="1"/>
</dbReference>